<proteinExistence type="predicted"/>
<reference evidence="2" key="1">
    <citation type="submission" date="2019-07" db="EMBL/GenBank/DDBJ databases">
        <title>Hyphodiscus hymeniophilus genome sequencing and assembly.</title>
        <authorList>
            <person name="Kramer G."/>
            <person name="Nodwell J."/>
        </authorList>
    </citation>
    <scope>NUCLEOTIDE SEQUENCE</scope>
    <source>
        <strain evidence="2">ATCC 34498</strain>
    </source>
</reference>
<comment type="caution">
    <text evidence="2">The sequence shown here is derived from an EMBL/GenBank/DDBJ whole genome shotgun (WGS) entry which is preliminary data.</text>
</comment>
<accession>A0A9P7AUC8</accession>
<dbReference type="Gene3D" id="3.40.50.720">
    <property type="entry name" value="NAD(P)-binding Rossmann-like Domain"/>
    <property type="match status" value="1"/>
</dbReference>
<gene>
    <name evidence="2" type="ORF">D0Z07_8321</name>
</gene>
<organism evidence="2 3">
    <name type="scientific">Hyphodiscus hymeniophilus</name>
    <dbReference type="NCBI Taxonomy" id="353542"/>
    <lineage>
        <taxon>Eukaryota</taxon>
        <taxon>Fungi</taxon>
        <taxon>Dikarya</taxon>
        <taxon>Ascomycota</taxon>
        <taxon>Pezizomycotina</taxon>
        <taxon>Leotiomycetes</taxon>
        <taxon>Helotiales</taxon>
        <taxon>Hyphodiscaceae</taxon>
        <taxon>Hyphodiscus</taxon>
    </lineage>
</organism>
<dbReference type="AlphaFoldDB" id="A0A9P7AUC8"/>
<dbReference type="Proteomes" id="UP000785200">
    <property type="component" value="Unassembled WGS sequence"/>
</dbReference>
<dbReference type="InterPro" id="IPR036291">
    <property type="entry name" value="NAD(P)-bd_dom_sf"/>
</dbReference>
<dbReference type="PANTHER" id="PTHR43157:SF22">
    <property type="entry name" value="SHORT-CHAIN DEHYDROGENASE_REDUCTASE PHMF"/>
    <property type="match status" value="1"/>
</dbReference>
<name>A0A9P7AUC8_9HELO</name>
<protein>
    <submittedName>
        <fullName evidence="2">Short chain dehydrogenase atnD</fullName>
    </submittedName>
</protein>
<evidence type="ECO:0000256" key="1">
    <source>
        <dbReference type="ARBA" id="ARBA00023002"/>
    </source>
</evidence>
<evidence type="ECO:0000313" key="3">
    <source>
        <dbReference type="Proteomes" id="UP000785200"/>
    </source>
</evidence>
<dbReference type="SUPFAM" id="SSF51735">
    <property type="entry name" value="NAD(P)-binding Rossmann-fold domains"/>
    <property type="match status" value="1"/>
</dbReference>
<keyword evidence="3" id="KW-1185">Reference proteome</keyword>
<dbReference type="EMBL" id="VNKQ01000016">
    <property type="protein sequence ID" value="KAG0646351.1"/>
    <property type="molecule type" value="Genomic_DNA"/>
</dbReference>
<sequence length="331" mass="35570">MAFIFRNKFGLPSLPPSGTFKHSTILITGATGGLGLATAVHFINLGATSVIITARSNAKGEAARASIETQTGTVGKGIVKVMLLDMSTLASTKQFADQIKREVKTIDYLLLNAGLLNTTFQQGQEGFEETIQVNVLSTALLGLLLLPWIKEAGKGKAHMGFVTSGLHRSVDIGTWPQNDVLGFFSKPQNWPKGGMYGTSKLLEQYVVNEIAKLAVGKDGKAEVIVNPMCPGMVKSDLGRQYKTGAVASFGVDMIMNIIAKSTEGGARTLVLAALAKENGEYITHYQSDADYKIAAEESVFGAKGQKMQAEVWKEVLAVLEMEVPEVRTITR</sequence>
<dbReference type="GO" id="GO:0016491">
    <property type="term" value="F:oxidoreductase activity"/>
    <property type="evidence" value="ECO:0007669"/>
    <property type="project" value="UniProtKB-KW"/>
</dbReference>
<dbReference type="OrthoDB" id="542013at2759"/>
<dbReference type="InterPro" id="IPR002347">
    <property type="entry name" value="SDR_fam"/>
</dbReference>
<dbReference type="Pfam" id="PF00106">
    <property type="entry name" value="adh_short"/>
    <property type="match status" value="1"/>
</dbReference>
<evidence type="ECO:0000313" key="2">
    <source>
        <dbReference type="EMBL" id="KAG0646351.1"/>
    </source>
</evidence>
<dbReference type="PRINTS" id="PR00081">
    <property type="entry name" value="GDHRDH"/>
</dbReference>
<keyword evidence="1" id="KW-0560">Oxidoreductase</keyword>
<dbReference type="PANTHER" id="PTHR43157">
    <property type="entry name" value="PHOSPHATIDYLINOSITOL-GLYCAN BIOSYNTHESIS CLASS F PROTEIN-RELATED"/>
    <property type="match status" value="1"/>
</dbReference>